<proteinExistence type="predicted"/>
<protein>
    <submittedName>
        <fullName evidence="2">Uncharacterized protein</fullName>
    </submittedName>
</protein>
<evidence type="ECO:0000313" key="2">
    <source>
        <dbReference type="EMBL" id="KAG2229059.1"/>
    </source>
</evidence>
<dbReference type="AlphaFoldDB" id="A0A8H7VVW2"/>
<name>A0A8H7VVW2_9FUNG</name>
<organism evidence="2 3">
    <name type="scientific">Thamnidium elegans</name>
    <dbReference type="NCBI Taxonomy" id="101142"/>
    <lineage>
        <taxon>Eukaryota</taxon>
        <taxon>Fungi</taxon>
        <taxon>Fungi incertae sedis</taxon>
        <taxon>Mucoromycota</taxon>
        <taxon>Mucoromycotina</taxon>
        <taxon>Mucoromycetes</taxon>
        <taxon>Mucorales</taxon>
        <taxon>Mucorineae</taxon>
        <taxon>Mucoraceae</taxon>
        <taxon>Thamnidium</taxon>
    </lineage>
</organism>
<accession>A0A8H7VVW2</accession>
<feature type="region of interest" description="Disordered" evidence="1">
    <location>
        <begin position="118"/>
        <end position="137"/>
    </location>
</feature>
<dbReference type="EMBL" id="JAEPRE010000316">
    <property type="protein sequence ID" value="KAG2229059.1"/>
    <property type="molecule type" value="Genomic_DNA"/>
</dbReference>
<dbReference type="Proteomes" id="UP000613177">
    <property type="component" value="Unassembled WGS sequence"/>
</dbReference>
<gene>
    <name evidence="2" type="ORF">INT48_005644</name>
</gene>
<reference evidence="2" key="1">
    <citation type="submission" date="2021-01" db="EMBL/GenBank/DDBJ databases">
        <title>Metabolic potential, ecology and presence of endohyphal bacteria is reflected in genomic diversity of Mucoromycotina.</title>
        <authorList>
            <person name="Muszewska A."/>
            <person name="Okrasinska A."/>
            <person name="Steczkiewicz K."/>
            <person name="Drgas O."/>
            <person name="Orlowska M."/>
            <person name="Perlinska-Lenart U."/>
            <person name="Aleksandrzak-Piekarczyk T."/>
            <person name="Szatraj K."/>
            <person name="Zielenkiewicz U."/>
            <person name="Pilsyk S."/>
            <person name="Malc E."/>
            <person name="Mieczkowski P."/>
            <person name="Kruszewska J.S."/>
            <person name="Biernat P."/>
            <person name="Pawlowska J."/>
        </authorList>
    </citation>
    <scope>NUCLEOTIDE SEQUENCE</scope>
    <source>
        <strain evidence="2">WA0000018081</strain>
    </source>
</reference>
<keyword evidence="3" id="KW-1185">Reference proteome</keyword>
<evidence type="ECO:0000313" key="3">
    <source>
        <dbReference type="Proteomes" id="UP000613177"/>
    </source>
</evidence>
<evidence type="ECO:0000256" key="1">
    <source>
        <dbReference type="SAM" id="MobiDB-lite"/>
    </source>
</evidence>
<sequence>MDNVKENLFNYEYWENTKPEKYDITNYDIALCKNEIIEKRAAHACLGTDIETLLLIDLSAATKSALTQLKDRLKKINKNTQNKTFWDDVAPALAKEKLGKTKHDAELNETCRTVIGGRTKRISEEESSSSSSRPRPLPILKTAKECVEQTTPREHDEVYVKGSKLSVGTLIKKKAIDYHDKHVLGLKLEDGEYGCMANGLSSILDLSDHSQNSQKTIFNQGDWSLLNINYKEKYKTLEECPDQIVLLHWGVVIKNILDSRDINKGLSYLYRIFPNQIKKNYFFCFKILEHILNLLSNYDEMLVKDNGSTENDYIRIVWSEILEQLFRPKCNVKVITGETVNPISTLNRKEQYGVSATKDEANKTIGFKIDIRLVYNKSTGGCPSIDLCAGEAAKDESIAKTIGDRSKVSREAKDNLDLLLTILPSNMSQYCVGWSLLITGATCSISCLYLDANGLYVNIPKYDFSLPTTILELSGAIDMLKHLLTLRREIYFMADIIQNEMAKPPSIINPLGRAKPLAPFTEKIFWKRDTYYPPPAGMRSVRPKYLFGFPPAESLLNKLKAISKDTDVSSNTNNPPFNDIIDEECDEFGWVRQQNRWYNVKTKVYSVSSPYGDDSDNES</sequence>
<comment type="caution">
    <text evidence="2">The sequence shown here is derived from an EMBL/GenBank/DDBJ whole genome shotgun (WGS) entry which is preliminary data.</text>
</comment>